<dbReference type="Proteomes" id="UP001196413">
    <property type="component" value="Unassembled WGS sequence"/>
</dbReference>
<keyword evidence="2" id="KW-1185">Reference proteome</keyword>
<accession>A0AAD5QX52</accession>
<name>A0AAD5QX52_PARTN</name>
<sequence>MKSQCVSTPLEPAIRRCSAGRIGQRLAPTLAIPSYPRSVEEIHGTVLIEAESPQLFSPSYSQQPRDCS</sequence>
<organism evidence="1 2">
    <name type="scientific">Parelaphostrongylus tenuis</name>
    <name type="common">Meningeal worm</name>
    <dbReference type="NCBI Taxonomy" id="148309"/>
    <lineage>
        <taxon>Eukaryota</taxon>
        <taxon>Metazoa</taxon>
        <taxon>Ecdysozoa</taxon>
        <taxon>Nematoda</taxon>
        <taxon>Chromadorea</taxon>
        <taxon>Rhabditida</taxon>
        <taxon>Rhabditina</taxon>
        <taxon>Rhabditomorpha</taxon>
        <taxon>Strongyloidea</taxon>
        <taxon>Metastrongylidae</taxon>
        <taxon>Parelaphostrongylus</taxon>
    </lineage>
</organism>
<proteinExistence type="predicted"/>
<comment type="caution">
    <text evidence="1">The sequence shown here is derived from an EMBL/GenBank/DDBJ whole genome shotgun (WGS) entry which is preliminary data.</text>
</comment>
<evidence type="ECO:0000313" key="2">
    <source>
        <dbReference type="Proteomes" id="UP001196413"/>
    </source>
</evidence>
<reference evidence="1" key="1">
    <citation type="submission" date="2021-06" db="EMBL/GenBank/DDBJ databases">
        <title>Parelaphostrongylus tenuis whole genome reference sequence.</title>
        <authorList>
            <person name="Garwood T.J."/>
            <person name="Larsen P.A."/>
            <person name="Fountain-Jones N.M."/>
            <person name="Garbe J.R."/>
            <person name="Macchietto M.G."/>
            <person name="Kania S.A."/>
            <person name="Gerhold R.W."/>
            <person name="Richards J.E."/>
            <person name="Wolf T.M."/>
        </authorList>
    </citation>
    <scope>NUCLEOTIDE SEQUENCE</scope>
    <source>
        <strain evidence="1">MNPRO001-30</strain>
        <tissue evidence="1">Meninges</tissue>
    </source>
</reference>
<dbReference type="AlphaFoldDB" id="A0AAD5QX52"/>
<dbReference type="EMBL" id="JAHQIW010004652">
    <property type="protein sequence ID" value="KAJ1363251.1"/>
    <property type="molecule type" value="Genomic_DNA"/>
</dbReference>
<evidence type="ECO:0000313" key="1">
    <source>
        <dbReference type="EMBL" id="KAJ1363251.1"/>
    </source>
</evidence>
<protein>
    <submittedName>
        <fullName evidence="1">Uncharacterized protein</fullName>
    </submittedName>
</protein>
<gene>
    <name evidence="1" type="ORF">KIN20_023078</name>
</gene>